<comment type="caution">
    <text evidence="3">The sequence shown here is derived from an EMBL/GenBank/DDBJ whole genome shotgun (WGS) entry which is preliminary data.</text>
</comment>
<dbReference type="Proteomes" id="UP000031307">
    <property type="component" value="Unassembled WGS sequence"/>
</dbReference>
<dbReference type="InterPro" id="IPR050678">
    <property type="entry name" value="DNA_Partitioning_ATPase"/>
</dbReference>
<dbReference type="Pfam" id="PF13614">
    <property type="entry name" value="AAA_31"/>
    <property type="match status" value="1"/>
</dbReference>
<dbReference type="PANTHER" id="PTHR13696">
    <property type="entry name" value="P-LOOP CONTAINING NUCLEOSIDE TRIPHOSPHATE HYDROLASE"/>
    <property type="match status" value="1"/>
</dbReference>
<dbReference type="InterPro" id="IPR025669">
    <property type="entry name" value="AAA_dom"/>
</dbReference>
<protein>
    <submittedName>
        <fullName evidence="3">ParA family protein</fullName>
    </submittedName>
</protein>
<dbReference type="Gene3D" id="3.40.50.300">
    <property type="entry name" value="P-loop containing nucleotide triphosphate hydrolases"/>
    <property type="match status" value="1"/>
</dbReference>
<name>A0A0C1E5Q6_9BACT</name>
<dbReference type="EMBL" id="JSAM01000111">
    <property type="protein sequence ID" value="KIA76617.1"/>
    <property type="molecule type" value="Genomic_DNA"/>
</dbReference>
<reference evidence="3 4" key="1">
    <citation type="journal article" date="2014" name="Mol. Biol. Evol.">
        <title>Massive expansion of Ubiquitination-related gene families within the Chlamydiae.</title>
        <authorList>
            <person name="Domman D."/>
            <person name="Collingro A."/>
            <person name="Lagkouvardos I."/>
            <person name="Gehre L."/>
            <person name="Weinmaier T."/>
            <person name="Rattei T."/>
            <person name="Subtil A."/>
            <person name="Horn M."/>
        </authorList>
    </citation>
    <scope>NUCLEOTIDE SEQUENCE [LARGE SCALE GENOMIC DNA]</scope>
    <source>
        <strain evidence="3 4">OEW1</strain>
    </source>
</reference>
<dbReference type="PATRIC" id="fig|83552.4.peg.2266"/>
<accession>A0A0C1E5Q6</accession>
<proteinExistence type="inferred from homology"/>
<evidence type="ECO:0000313" key="4">
    <source>
        <dbReference type="Proteomes" id="UP000031307"/>
    </source>
</evidence>
<comment type="similarity">
    <text evidence="1">Belongs to the ParA family.</text>
</comment>
<organism evidence="3 4">
    <name type="scientific">Parachlamydia acanthamoebae</name>
    <dbReference type="NCBI Taxonomy" id="83552"/>
    <lineage>
        <taxon>Bacteria</taxon>
        <taxon>Pseudomonadati</taxon>
        <taxon>Chlamydiota</taxon>
        <taxon>Chlamydiia</taxon>
        <taxon>Parachlamydiales</taxon>
        <taxon>Parachlamydiaceae</taxon>
        <taxon>Parachlamydia</taxon>
    </lineage>
</organism>
<sequence>MFAVYIDKVNLICQEDRFFTMPNIIAISSFKGGTAKTSTALHLGAAMVKYHKKKVLLIDFDAQANLTTGLGFDPDENDSLAPVLQGHKELSEVVLPTSISGLNLIPADTWLERVEVTGTLATDRYSHEKLRNILSPLKYDFIIIDTPPSLCWLTESALIAAQHTLVCATPEFYSIKGLERLSQFVESLSQRHPLSVLGVVLSFWNARGKSNKAFLDVIEKTFPKKLLKTKVRRDINVSEASIFGKPLFETMPTSRAAEDYLAMSKELLKRL</sequence>
<gene>
    <name evidence="3" type="ORF">DB43_AA00420</name>
</gene>
<evidence type="ECO:0000259" key="2">
    <source>
        <dbReference type="Pfam" id="PF13614"/>
    </source>
</evidence>
<feature type="domain" description="AAA" evidence="2">
    <location>
        <begin position="23"/>
        <end position="191"/>
    </location>
</feature>
<dbReference type="SUPFAM" id="SSF52540">
    <property type="entry name" value="P-loop containing nucleoside triphosphate hydrolases"/>
    <property type="match status" value="1"/>
</dbReference>
<dbReference type="PANTHER" id="PTHR13696:SF52">
    <property type="entry name" value="PARA FAMILY PROTEIN CT_582"/>
    <property type="match status" value="1"/>
</dbReference>
<dbReference type="CDD" id="cd02042">
    <property type="entry name" value="ParAB_family"/>
    <property type="match status" value="1"/>
</dbReference>
<evidence type="ECO:0000256" key="1">
    <source>
        <dbReference type="ARBA" id="ARBA00006976"/>
    </source>
</evidence>
<dbReference type="AlphaFoldDB" id="A0A0C1E5Q6"/>
<evidence type="ECO:0000313" key="3">
    <source>
        <dbReference type="EMBL" id="KIA76617.1"/>
    </source>
</evidence>
<dbReference type="InterPro" id="IPR027417">
    <property type="entry name" value="P-loop_NTPase"/>
</dbReference>